<comment type="caution">
    <text evidence="2">The sequence shown here is derived from an EMBL/GenBank/DDBJ whole genome shotgun (WGS) entry which is preliminary data.</text>
</comment>
<dbReference type="AlphaFoldDB" id="A0A916N5H6"/>
<dbReference type="InterPro" id="IPR050955">
    <property type="entry name" value="Plant_Biomass_Hydrol_Est"/>
</dbReference>
<accession>A0A916N5H6</accession>
<evidence type="ECO:0000256" key="1">
    <source>
        <dbReference type="ARBA" id="ARBA00022729"/>
    </source>
</evidence>
<dbReference type="RefSeq" id="WP_229252722.1">
    <property type="nucleotide sequence ID" value="NZ_CAJRAF010000002.1"/>
</dbReference>
<evidence type="ECO:0000313" key="3">
    <source>
        <dbReference type="Proteomes" id="UP000680038"/>
    </source>
</evidence>
<dbReference type="Gene3D" id="3.40.50.1820">
    <property type="entry name" value="alpha/beta hydrolase"/>
    <property type="match status" value="1"/>
</dbReference>
<dbReference type="InterPro" id="IPR000801">
    <property type="entry name" value="Esterase-like"/>
</dbReference>
<dbReference type="PANTHER" id="PTHR43037:SF4">
    <property type="entry name" value="PEPTIDASE S9 PROLYL OLIGOPEPTIDASE CATALYTIC DOMAIN-CONTAINING PROTEIN"/>
    <property type="match status" value="1"/>
</dbReference>
<evidence type="ECO:0000313" key="2">
    <source>
        <dbReference type="EMBL" id="CAG4998348.1"/>
    </source>
</evidence>
<organism evidence="2 3">
    <name type="scientific">Dyadobacter helix</name>
    <dbReference type="NCBI Taxonomy" id="2822344"/>
    <lineage>
        <taxon>Bacteria</taxon>
        <taxon>Pseudomonadati</taxon>
        <taxon>Bacteroidota</taxon>
        <taxon>Cytophagia</taxon>
        <taxon>Cytophagales</taxon>
        <taxon>Spirosomataceae</taxon>
        <taxon>Dyadobacter</taxon>
    </lineage>
</organism>
<gene>
    <name evidence="2" type="ORF">DYBT9275_01982</name>
</gene>
<dbReference type="Pfam" id="PF00756">
    <property type="entry name" value="Esterase"/>
    <property type="match status" value="1"/>
</dbReference>
<evidence type="ECO:0008006" key="4">
    <source>
        <dbReference type="Google" id="ProtNLM"/>
    </source>
</evidence>
<dbReference type="InterPro" id="IPR029058">
    <property type="entry name" value="AB_hydrolase_fold"/>
</dbReference>
<dbReference type="PANTHER" id="PTHR43037">
    <property type="entry name" value="UNNAMED PRODUCT-RELATED"/>
    <property type="match status" value="1"/>
</dbReference>
<dbReference type="EMBL" id="CAJRAF010000002">
    <property type="protein sequence ID" value="CAG4998348.1"/>
    <property type="molecule type" value="Genomic_DNA"/>
</dbReference>
<keyword evidence="1" id="KW-0732">Signal</keyword>
<protein>
    <recommendedName>
        <fullName evidence="4">Alpha/beta hydrolase</fullName>
    </recommendedName>
</protein>
<name>A0A916N5H6_9BACT</name>
<reference evidence="2" key="1">
    <citation type="submission" date="2021-04" db="EMBL/GenBank/DDBJ databases">
        <authorList>
            <person name="Rodrigo-Torres L."/>
            <person name="Arahal R. D."/>
            <person name="Lucena T."/>
        </authorList>
    </citation>
    <scope>NUCLEOTIDE SEQUENCE</scope>
    <source>
        <strain evidence="2">CECT 9275</strain>
    </source>
</reference>
<sequence>MKNFVLTILMACVVHYFAVGQSTYIFSEGLAAGSFHQYGREAIYKDELALMLYKGKMVSPQAGAVIKKDPKGNDIRWNAVKADTSGRFRGDAFSNGYIYITYDCKKERTALLNVTGNDMVFVNGTPRGGDIYRYGWMNLPVRLKKGKNEFYIRVARFGRFGGIAAKLVFPEKPVYLSTDDLTAPNAVPGLRNDSLWLGLVVVNTSTKPLTGLSLKSVINGNSVSTAVPSIPALSTRKVGVLVNGEKAVTPGKSTVSLVLIQNNKNVDTKSVELETVGADKQYSRTFVSEIDGSIQYYAVSPQLNPQPGVAPALFFSVHGAEVQAISQARAYKPKDWGVLVAPTNRRPRGFNWEDWGRLDALEVLDIAKKEFNPDPRRIYLTGHSMGGHGTWFLGATYPDKWAAIAPSAGYPTLSSYGSHDGMIPNGAGSPIETILLRASNPSNVIALSQNYKAVGVYIAHGDADKTVSVEYARQMKKLLSGFHTDFSYYEYPGGGHWYGDISVDWPPIFNFFSWHSIAKDTATAHIDFTTANPGVSGKMRWATIQQQLVPLKYSRMILDLDKSKNIISGNTENVALLSLNLNAFPKGAAVKIVLDSLSEMEYSVKDTNETIFLAKTDRWALASEPVATQKNPNRSGTLKEPFRNRMVLVYATQGTQEENIWAFEKARYDAETWYYRGNGSVDIVSDKDFDPASFKDRGIVLYGNASGNTAWNKLLAKCPVKVLKGKIVAGQNEFSGDDLAAYFVWPRDDSKTASVAVISGTGMLGMQIANANQYFSGGSGFPDLMIFSADMLQEGFKGVKMAGFFGNDWSLEKGEFVINK</sequence>
<dbReference type="Proteomes" id="UP000680038">
    <property type="component" value="Unassembled WGS sequence"/>
</dbReference>
<proteinExistence type="predicted"/>
<dbReference type="SUPFAM" id="SSF53474">
    <property type="entry name" value="alpha/beta-Hydrolases"/>
    <property type="match status" value="2"/>
</dbReference>
<keyword evidence="3" id="KW-1185">Reference proteome</keyword>